<keyword evidence="6" id="KW-1185">Reference proteome</keyword>
<dbReference type="Proteomes" id="UP000275385">
    <property type="component" value="Unassembled WGS sequence"/>
</dbReference>
<dbReference type="GO" id="GO:0005737">
    <property type="term" value="C:cytoplasm"/>
    <property type="evidence" value="ECO:0007669"/>
    <property type="project" value="TreeGrafter"/>
</dbReference>
<sequence length="1069" mass="118711">MLFCKLQMESLESLVGIGMSSILTALLARFADLLFLAITYLTLYVTELATRDSPKPFTSSRPNTLVGAARSYSLAGYIRPEDLPAKPIMELANMRHWPSSNFGITRSNMGMPPGPPPPQAKMGHVGGPPIGLAQPVDNTIYYSFNVPLADDLAGPDTEDILHATENAVDRWTHPAEARDDVAVHELPVHAQNLATLREMCAKITMAALPIEAHVVATAQKNGRGQVTNVCLSGAPDMVYKTRESILNDLPITLRCANVDVEGDLVCDLAEGVLRADVTQYLNDTSQYCGVDIFLLGPKLTPIVDGLTGDMEARRDRRWRVAIYGDLMSSEHAKTRILVFIDRLLNRIVDCMKFNNSLHQLICGRHRKNIKLIESSTNTAIYFPPPFSPMYRFSPANATRRDPDEIFITGEDPVSIRLAKTKVHDILLSMRCTVKDVTMSPPKIDSILLGRLEKIRKIIETHGTYIMFPLVGARHNLVRVQATESIHADRTVREIMLLAGQFYTATWSHFPQADARQPTSTEIQSMLHDISSNSGADVSYEKSTFTITGVDEKVKDALRLISTIKFIAQQQNSIKVKIELSNEHKEFVSGKKNGKINKIMGQSHVQILFDSYGEYNFNIDVTASTYDCMKNGLALVEQEMPASISFHVPDQYHKRIIGIGGQHIQRIMKKHSVFVKFSNAMDRGGAGREDEDSRVDNVICRTPARNAQSLELVKAEILEMVDREDSEFLSQTVNIERLYHRKLLSRMKDLEDLELKWNCKIQFPSTEQASDEVAVTGPEWQVPMCVDALLGMVPDNHELVVTRTDALMKYLESPEFVQNVVPKLKTQYEVEASVRENLDGKTPDGEDGTSAVTLLFTFTRNNAGGLRDAVDFLLAEAAKAGAETTIIKGAIPRPKLDTFEESLQWFDSKLLQHAPTTVAADSPIKPSFGDEVARERNTLFDRLRKPGSMSSISAFLDRRKNSSHSMNSSFFKGSSNVSKSSLISIDSTRSFNADRHPWNDSGVNLPEEDSPFSHGRTFAGTGTGFDHKLHPGDVTPRHSTRHSGDSGRPSTSHSINNNSGYPGPAMGPFR</sequence>
<feature type="domain" description="K Homology" evidence="4">
    <location>
        <begin position="345"/>
        <end position="427"/>
    </location>
</feature>
<keyword evidence="1" id="KW-0677">Repeat</keyword>
<proteinExistence type="predicted"/>
<dbReference type="InterPro" id="IPR056553">
    <property type="entry name" value="KH_Mug60-KHD4"/>
</dbReference>
<dbReference type="Gene3D" id="3.30.1370.10">
    <property type="entry name" value="K Homology domain, type 1"/>
    <property type="match status" value="3"/>
</dbReference>
<dbReference type="Pfam" id="PF24563">
    <property type="entry name" value="KH_Mug60-KHD4"/>
    <property type="match status" value="1"/>
</dbReference>
<protein>
    <recommendedName>
        <fullName evidence="4">K Homology domain-containing protein</fullName>
    </recommendedName>
</protein>
<evidence type="ECO:0000256" key="3">
    <source>
        <dbReference type="SAM" id="MobiDB-lite"/>
    </source>
</evidence>
<dbReference type="STRING" id="177199.A0A420YDA1"/>
<organism evidence="5 6">
    <name type="scientific">Coniochaeta pulveracea</name>
    <dbReference type="NCBI Taxonomy" id="177199"/>
    <lineage>
        <taxon>Eukaryota</taxon>
        <taxon>Fungi</taxon>
        <taxon>Dikarya</taxon>
        <taxon>Ascomycota</taxon>
        <taxon>Pezizomycotina</taxon>
        <taxon>Sordariomycetes</taxon>
        <taxon>Sordariomycetidae</taxon>
        <taxon>Coniochaetales</taxon>
        <taxon>Coniochaetaceae</taxon>
        <taxon>Coniochaeta</taxon>
    </lineage>
</organism>
<dbReference type="SUPFAM" id="SSF54791">
    <property type="entry name" value="Eukaryotic type KH-domain (KH-domain type I)"/>
    <property type="match status" value="3"/>
</dbReference>
<accession>A0A420YDA1</accession>
<dbReference type="PANTHER" id="PTHR10627:SF76">
    <property type="entry name" value="KH DOMAIN-CONTAINING PROTEIN YLL032C"/>
    <property type="match status" value="1"/>
</dbReference>
<feature type="domain" description="K Homology" evidence="4">
    <location>
        <begin position="726"/>
        <end position="793"/>
    </location>
</feature>
<reference evidence="5 6" key="1">
    <citation type="submission" date="2018-08" db="EMBL/GenBank/DDBJ databases">
        <title>Draft genome of the lignicolous fungus Coniochaeta pulveracea.</title>
        <authorList>
            <person name="Borstlap C.J."/>
            <person name="De Witt R.N."/>
            <person name="Botha A."/>
            <person name="Volschenk H."/>
        </authorList>
    </citation>
    <scope>NUCLEOTIDE SEQUENCE [LARGE SCALE GENOMIC DNA]</scope>
    <source>
        <strain evidence="5 6">CAB683</strain>
    </source>
</reference>
<evidence type="ECO:0000256" key="2">
    <source>
        <dbReference type="PROSITE-ProRule" id="PRU00117"/>
    </source>
</evidence>
<feature type="compositionally biased region" description="Polar residues" evidence="3">
    <location>
        <begin position="1047"/>
        <end position="1059"/>
    </location>
</feature>
<dbReference type="AlphaFoldDB" id="A0A420YDA1"/>
<evidence type="ECO:0000259" key="4">
    <source>
        <dbReference type="SMART" id="SM00322"/>
    </source>
</evidence>
<feature type="region of interest" description="Disordered" evidence="3">
    <location>
        <begin position="990"/>
        <end position="1069"/>
    </location>
</feature>
<name>A0A420YDA1_9PEZI</name>
<dbReference type="PROSITE" id="PS50084">
    <property type="entry name" value="KH_TYPE_1"/>
    <property type="match status" value="1"/>
</dbReference>
<dbReference type="InterPro" id="IPR004088">
    <property type="entry name" value="KH_dom_type_1"/>
</dbReference>
<gene>
    <name evidence="5" type="ORF">DL546_002074</name>
</gene>
<dbReference type="InterPro" id="IPR004087">
    <property type="entry name" value="KH_dom"/>
</dbReference>
<evidence type="ECO:0000256" key="1">
    <source>
        <dbReference type="ARBA" id="ARBA00022737"/>
    </source>
</evidence>
<dbReference type="GO" id="GO:0003729">
    <property type="term" value="F:mRNA binding"/>
    <property type="evidence" value="ECO:0007669"/>
    <property type="project" value="TreeGrafter"/>
</dbReference>
<dbReference type="Pfam" id="PF00013">
    <property type="entry name" value="KH_1"/>
    <property type="match status" value="2"/>
</dbReference>
<dbReference type="OrthoDB" id="271862at2759"/>
<evidence type="ECO:0000313" key="5">
    <source>
        <dbReference type="EMBL" id="RKU45777.1"/>
    </source>
</evidence>
<dbReference type="EMBL" id="QVQW01000018">
    <property type="protein sequence ID" value="RKU45777.1"/>
    <property type="molecule type" value="Genomic_DNA"/>
</dbReference>
<feature type="domain" description="K Homology" evidence="4">
    <location>
        <begin position="571"/>
        <end position="640"/>
    </location>
</feature>
<dbReference type="CDD" id="cd22453">
    <property type="entry name" value="KH-I_MUG60_like"/>
    <property type="match status" value="1"/>
</dbReference>
<feature type="domain" description="K Homology" evidence="4">
    <location>
        <begin position="641"/>
        <end position="721"/>
    </location>
</feature>
<dbReference type="PANTHER" id="PTHR10627">
    <property type="entry name" value="SCP160"/>
    <property type="match status" value="1"/>
</dbReference>
<evidence type="ECO:0000313" key="6">
    <source>
        <dbReference type="Proteomes" id="UP000275385"/>
    </source>
</evidence>
<comment type="caution">
    <text evidence="5">The sequence shown here is derived from an EMBL/GenBank/DDBJ whole genome shotgun (WGS) entry which is preliminary data.</text>
</comment>
<dbReference type="InterPro" id="IPR036612">
    <property type="entry name" value="KH_dom_type_1_sf"/>
</dbReference>
<dbReference type="SMART" id="SM00322">
    <property type="entry name" value="KH"/>
    <property type="match status" value="4"/>
</dbReference>
<keyword evidence="2" id="KW-0694">RNA-binding</keyword>